<comment type="caution">
    <text evidence="2">The sequence shown here is derived from an EMBL/GenBank/DDBJ whole genome shotgun (WGS) entry which is preliminary data.</text>
</comment>
<evidence type="ECO:0000313" key="3">
    <source>
        <dbReference type="Proteomes" id="UP001295684"/>
    </source>
</evidence>
<feature type="region of interest" description="Disordered" evidence="1">
    <location>
        <begin position="214"/>
        <end position="240"/>
    </location>
</feature>
<accession>A0AAD1XHL6</accession>
<dbReference type="Proteomes" id="UP001295684">
    <property type="component" value="Unassembled WGS sequence"/>
</dbReference>
<dbReference type="EMBL" id="CAMPGE010014211">
    <property type="protein sequence ID" value="CAI2372896.1"/>
    <property type="molecule type" value="Genomic_DNA"/>
</dbReference>
<evidence type="ECO:0000256" key="1">
    <source>
        <dbReference type="SAM" id="MobiDB-lite"/>
    </source>
</evidence>
<organism evidence="2 3">
    <name type="scientific">Euplotes crassus</name>
    <dbReference type="NCBI Taxonomy" id="5936"/>
    <lineage>
        <taxon>Eukaryota</taxon>
        <taxon>Sar</taxon>
        <taxon>Alveolata</taxon>
        <taxon>Ciliophora</taxon>
        <taxon>Intramacronucleata</taxon>
        <taxon>Spirotrichea</taxon>
        <taxon>Hypotrichia</taxon>
        <taxon>Euplotida</taxon>
        <taxon>Euplotidae</taxon>
        <taxon>Moneuplotes</taxon>
    </lineage>
</organism>
<proteinExistence type="predicted"/>
<name>A0AAD1XHL6_EUPCR</name>
<dbReference type="AlphaFoldDB" id="A0AAD1XHL6"/>
<sequence>MCGLTIPIVALNYTQCLKNRHFEYRALQKYNLPFSELLEFSNDLVSAILAYFDCDSLTCLTPAYVLTKYFSEFRYFSKSLRTELEYGYQELVGKYIKKEFGVFNKIIATEGINNLRKKSDCIRMRIGQYFMPTFVGNDTSNCSKYDEIIHSFSDQPVDPGIDWTSLCVKLTITLALAFLNYLCFKLILQEWEKTQELYQLQFNGIPLSQIEKGALSDENSSNPHQPLEESREITKTQSREDNEEFNFYMYFAQFRRATPNNACLPPSDGAS</sequence>
<feature type="compositionally biased region" description="Basic and acidic residues" evidence="1">
    <location>
        <begin position="226"/>
        <end position="240"/>
    </location>
</feature>
<reference evidence="2" key="1">
    <citation type="submission" date="2023-07" db="EMBL/GenBank/DDBJ databases">
        <authorList>
            <consortium name="AG Swart"/>
            <person name="Singh M."/>
            <person name="Singh A."/>
            <person name="Seah K."/>
            <person name="Emmerich C."/>
        </authorList>
    </citation>
    <scope>NUCLEOTIDE SEQUENCE</scope>
    <source>
        <strain evidence="2">DP1</strain>
    </source>
</reference>
<evidence type="ECO:0000313" key="2">
    <source>
        <dbReference type="EMBL" id="CAI2372896.1"/>
    </source>
</evidence>
<keyword evidence="3" id="KW-1185">Reference proteome</keyword>
<protein>
    <submittedName>
        <fullName evidence="2">Uncharacterized protein</fullName>
    </submittedName>
</protein>
<gene>
    <name evidence="2" type="ORF">ECRASSUSDP1_LOCUS14232</name>
</gene>